<keyword evidence="1" id="KW-0812">Transmembrane</keyword>
<dbReference type="AlphaFoldDB" id="A0A564TKC2"/>
<evidence type="ECO:0000313" key="2">
    <source>
        <dbReference type="EMBL" id="VUX07698.1"/>
    </source>
</evidence>
<protein>
    <submittedName>
        <fullName evidence="2">Uncharacterized protein</fullName>
    </submittedName>
</protein>
<name>A0A564TKC2_9FIRM</name>
<feature type="transmembrane region" description="Helical" evidence="1">
    <location>
        <begin position="49"/>
        <end position="80"/>
    </location>
</feature>
<feature type="transmembrane region" description="Helical" evidence="1">
    <location>
        <begin position="6"/>
        <end position="23"/>
    </location>
</feature>
<gene>
    <name evidence="2" type="ORF">ROSSTS7063_01742</name>
</gene>
<keyword evidence="1" id="KW-1133">Transmembrane helix</keyword>
<dbReference type="Proteomes" id="UP000409147">
    <property type="component" value="Unassembled WGS sequence"/>
</dbReference>
<organism evidence="2 3">
    <name type="scientific">Blautia obeum</name>
    <dbReference type="NCBI Taxonomy" id="40520"/>
    <lineage>
        <taxon>Bacteria</taxon>
        <taxon>Bacillati</taxon>
        <taxon>Bacillota</taxon>
        <taxon>Clostridia</taxon>
        <taxon>Lachnospirales</taxon>
        <taxon>Lachnospiraceae</taxon>
        <taxon>Blautia</taxon>
    </lineage>
</organism>
<evidence type="ECO:0000313" key="3">
    <source>
        <dbReference type="Proteomes" id="UP000409147"/>
    </source>
</evidence>
<sequence length="87" mass="9854">MFKAIYLTGTIVAFCFALLWLDVDEMREEMREEERGYYREKPHGKEKAALVWAQVGTALTVGLMWWLVVVASIGVTILTITGDDLGE</sequence>
<evidence type="ECO:0000256" key="1">
    <source>
        <dbReference type="SAM" id="Phobius"/>
    </source>
</evidence>
<accession>A0A564TKC2</accession>
<dbReference type="RefSeq" id="WP_147364211.1">
    <property type="nucleotide sequence ID" value="NZ_CABHNB010000022.1"/>
</dbReference>
<proteinExistence type="predicted"/>
<keyword evidence="1" id="KW-0472">Membrane</keyword>
<dbReference type="EMBL" id="CABHNB010000022">
    <property type="protein sequence ID" value="VUX07698.1"/>
    <property type="molecule type" value="Genomic_DNA"/>
</dbReference>
<keyword evidence="3" id="KW-1185">Reference proteome</keyword>
<reference evidence="2 3" key="1">
    <citation type="submission" date="2019-07" db="EMBL/GenBank/DDBJ databases">
        <authorList>
            <person name="Hibberd C M."/>
            <person name="Gehrig L. J."/>
            <person name="Chang H.-W."/>
            <person name="Venkatesh S."/>
        </authorList>
    </citation>
    <scope>NUCLEOTIDE SEQUENCE [LARGE SCALE GENOMIC DNA]</scope>
    <source>
        <strain evidence="2">Ruminococcus_obeum_SSTS_Bg7063</strain>
    </source>
</reference>